<protein>
    <submittedName>
        <fullName evidence="1">Uncharacterized protein</fullName>
    </submittedName>
</protein>
<dbReference type="Proteomes" id="UP000002207">
    <property type="component" value="Chromosome"/>
</dbReference>
<dbReference type="STRING" id="240015.ACP_2361"/>
<proteinExistence type="predicted"/>
<keyword evidence="2" id="KW-1185">Reference proteome</keyword>
<dbReference type="InParanoid" id="C1FAG2"/>
<dbReference type="KEGG" id="aca:ACP_2361"/>
<name>C1FAG2_ACIC5</name>
<reference evidence="1 2" key="1">
    <citation type="journal article" date="2009" name="Appl. Environ. Microbiol.">
        <title>Three genomes from the phylum Acidobacteria provide insight into the lifestyles of these microorganisms in soils.</title>
        <authorList>
            <person name="Ward N.L."/>
            <person name="Challacombe J.F."/>
            <person name="Janssen P.H."/>
            <person name="Henrissat B."/>
            <person name="Coutinho P.M."/>
            <person name="Wu M."/>
            <person name="Xie G."/>
            <person name="Haft D.H."/>
            <person name="Sait M."/>
            <person name="Badger J."/>
            <person name="Barabote R.D."/>
            <person name="Bradley B."/>
            <person name="Brettin T.S."/>
            <person name="Brinkac L.M."/>
            <person name="Bruce D."/>
            <person name="Creasy T."/>
            <person name="Daugherty S.C."/>
            <person name="Davidsen T.M."/>
            <person name="DeBoy R.T."/>
            <person name="Detter J.C."/>
            <person name="Dodson R.J."/>
            <person name="Durkin A.S."/>
            <person name="Ganapathy A."/>
            <person name="Gwinn-Giglio M."/>
            <person name="Han C.S."/>
            <person name="Khouri H."/>
            <person name="Kiss H."/>
            <person name="Kothari S.P."/>
            <person name="Madupu R."/>
            <person name="Nelson K.E."/>
            <person name="Nelson W.C."/>
            <person name="Paulsen I."/>
            <person name="Penn K."/>
            <person name="Ren Q."/>
            <person name="Rosovitz M.J."/>
            <person name="Selengut J.D."/>
            <person name="Shrivastava S."/>
            <person name="Sullivan S.A."/>
            <person name="Tapia R."/>
            <person name="Thompson L.S."/>
            <person name="Watkins K.L."/>
            <person name="Yang Q."/>
            <person name="Yu C."/>
            <person name="Zafar N."/>
            <person name="Zhou L."/>
            <person name="Kuske C.R."/>
        </authorList>
    </citation>
    <scope>NUCLEOTIDE SEQUENCE [LARGE SCALE GENOMIC DNA]</scope>
    <source>
        <strain evidence="2">ATCC 51196 / DSM 11244 / BCRC 80197 / JCM 7670 / NBRC 15755 / NCIMB 13165 / 161</strain>
    </source>
</reference>
<dbReference type="HOGENOM" id="CLU_1529352_0_0_0"/>
<organism evidence="1 2">
    <name type="scientific">Acidobacterium capsulatum (strain ATCC 51196 / DSM 11244 / BCRC 80197 / JCM 7670 / NBRC 15755 / NCIMB 13165 / 161)</name>
    <dbReference type="NCBI Taxonomy" id="240015"/>
    <lineage>
        <taxon>Bacteria</taxon>
        <taxon>Pseudomonadati</taxon>
        <taxon>Acidobacteriota</taxon>
        <taxon>Terriglobia</taxon>
        <taxon>Terriglobales</taxon>
        <taxon>Acidobacteriaceae</taxon>
        <taxon>Acidobacterium</taxon>
    </lineage>
</organism>
<evidence type="ECO:0000313" key="2">
    <source>
        <dbReference type="Proteomes" id="UP000002207"/>
    </source>
</evidence>
<dbReference type="AlphaFoldDB" id="C1FAG2"/>
<dbReference type="EMBL" id="CP001472">
    <property type="protein sequence ID" value="ACO34610.1"/>
    <property type="molecule type" value="Genomic_DNA"/>
</dbReference>
<evidence type="ECO:0000313" key="1">
    <source>
        <dbReference type="EMBL" id="ACO34610.1"/>
    </source>
</evidence>
<accession>C1FAG2</accession>
<sequence length="175" mass="18901">MPRCRHYCSRGSPQGWADMCADLSTQIPSGRAVRVAASLLRACGGTTAYLQVPPLTGDQNDAGQLGIDQPNLQLLPLSPAIFHKMRTEYLLPNQPQRYELRISAEAVAAQVAQQQLASASALFSMASGVVVAGRLFTIEAASSFEDQGEVYLYRLLLRDAASNWPLQNPQAGPQS</sequence>
<dbReference type="eggNOG" id="ENOG502ZGVU">
    <property type="taxonomic scope" value="Bacteria"/>
</dbReference>
<gene>
    <name evidence="1" type="ordered locus">ACP_2361</name>
</gene>